<keyword evidence="2" id="KW-0812">Transmembrane</keyword>
<sequence length="181" mass="20362">MEVRVQVALLAALSGLIGIIVGRFWDARSESRRWRRDQRMQSYQAVAGEFYRYRDAIRELGCVTRPGPEHDERLAEVSKLRTDWNRSLATLWLHGSERAAACALSVDHQLSKLSTRAREESIPHEQWLAEREPVLTAYDDFVDAIRSDLSLSPLAALRAGAGRRSLGSPASTRTASLETED</sequence>
<accession>A0ABN6CTY6</accession>
<evidence type="ECO:0000256" key="2">
    <source>
        <dbReference type="SAM" id="Phobius"/>
    </source>
</evidence>
<feature type="compositionally biased region" description="Polar residues" evidence="1">
    <location>
        <begin position="172"/>
        <end position="181"/>
    </location>
</feature>
<dbReference type="EMBL" id="AP023356">
    <property type="protein sequence ID" value="BCJ47822.1"/>
    <property type="molecule type" value="Genomic_DNA"/>
</dbReference>
<feature type="region of interest" description="Disordered" evidence="1">
    <location>
        <begin position="162"/>
        <end position="181"/>
    </location>
</feature>
<protein>
    <recommendedName>
        <fullName evidence="5">Secreted protein</fullName>
    </recommendedName>
</protein>
<proteinExistence type="predicted"/>
<gene>
    <name evidence="3" type="ORF">Aiant_84790</name>
</gene>
<dbReference type="Proteomes" id="UP000676967">
    <property type="component" value="Chromosome"/>
</dbReference>
<keyword evidence="2" id="KW-0472">Membrane</keyword>
<keyword evidence="2" id="KW-1133">Transmembrane helix</keyword>
<evidence type="ECO:0008006" key="5">
    <source>
        <dbReference type="Google" id="ProtNLM"/>
    </source>
</evidence>
<feature type="transmembrane region" description="Helical" evidence="2">
    <location>
        <begin position="6"/>
        <end position="25"/>
    </location>
</feature>
<feature type="compositionally biased region" description="Low complexity" evidence="1">
    <location>
        <begin position="162"/>
        <end position="171"/>
    </location>
</feature>
<evidence type="ECO:0000256" key="1">
    <source>
        <dbReference type="SAM" id="MobiDB-lite"/>
    </source>
</evidence>
<evidence type="ECO:0000313" key="4">
    <source>
        <dbReference type="Proteomes" id="UP000676967"/>
    </source>
</evidence>
<keyword evidence="4" id="KW-1185">Reference proteome</keyword>
<name>A0ABN6CTY6_9ACTN</name>
<reference evidence="3 4" key="1">
    <citation type="submission" date="2020-08" db="EMBL/GenBank/DDBJ databases">
        <title>Whole genome shotgun sequence of Actinoplanes ianthinogenes NBRC 13996.</title>
        <authorList>
            <person name="Komaki H."/>
            <person name="Tamura T."/>
        </authorList>
    </citation>
    <scope>NUCLEOTIDE SEQUENCE [LARGE SCALE GENOMIC DNA]</scope>
    <source>
        <strain evidence="3 4">NBRC 13996</strain>
    </source>
</reference>
<organism evidence="3 4">
    <name type="scientific">Actinoplanes ianthinogenes</name>
    <dbReference type="NCBI Taxonomy" id="122358"/>
    <lineage>
        <taxon>Bacteria</taxon>
        <taxon>Bacillati</taxon>
        <taxon>Actinomycetota</taxon>
        <taxon>Actinomycetes</taxon>
        <taxon>Micromonosporales</taxon>
        <taxon>Micromonosporaceae</taxon>
        <taxon>Actinoplanes</taxon>
    </lineage>
</organism>
<evidence type="ECO:0000313" key="3">
    <source>
        <dbReference type="EMBL" id="BCJ47822.1"/>
    </source>
</evidence>